<organism evidence="2 3">
    <name type="scientific">Marinifilum caeruleilacunae</name>
    <dbReference type="NCBI Taxonomy" id="2499076"/>
    <lineage>
        <taxon>Bacteria</taxon>
        <taxon>Pseudomonadati</taxon>
        <taxon>Bacteroidota</taxon>
        <taxon>Bacteroidia</taxon>
        <taxon>Marinilabiliales</taxon>
        <taxon>Marinifilaceae</taxon>
    </lineage>
</organism>
<dbReference type="PROSITE" id="PS51257">
    <property type="entry name" value="PROKAR_LIPOPROTEIN"/>
    <property type="match status" value="1"/>
</dbReference>
<dbReference type="Proteomes" id="UP000732105">
    <property type="component" value="Unassembled WGS sequence"/>
</dbReference>
<evidence type="ECO:0000259" key="1">
    <source>
        <dbReference type="SMART" id="SM00460"/>
    </source>
</evidence>
<name>A0ABX1X083_9BACT</name>
<dbReference type="InterPro" id="IPR038765">
    <property type="entry name" value="Papain-like_cys_pep_sf"/>
</dbReference>
<accession>A0ABX1X083</accession>
<protein>
    <submittedName>
        <fullName evidence="2">Transglutaminase domain-containing protein</fullName>
    </submittedName>
</protein>
<dbReference type="InterPro" id="IPR002931">
    <property type="entry name" value="Transglutaminase-like"/>
</dbReference>
<evidence type="ECO:0000313" key="3">
    <source>
        <dbReference type="Proteomes" id="UP000732105"/>
    </source>
</evidence>
<dbReference type="PANTHER" id="PTHR38339:SF1">
    <property type="entry name" value="TRANSGLUTAMINASE-LIKE DOMAIN-CONTAINING PROTEIN"/>
    <property type="match status" value="1"/>
</dbReference>
<dbReference type="SMART" id="SM00460">
    <property type="entry name" value="TGc"/>
    <property type="match status" value="1"/>
</dbReference>
<dbReference type="PANTHER" id="PTHR38339">
    <property type="entry name" value="TRANSGLUTAMINASE DOMAIN PROTEIN"/>
    <property type="match status" value="1"/>
</dbReference>
<dbReference type="Gene3D" id="3.10.620.30">
    <property type="match status" value="1"/>
</dbReference>
<dbReference type="RefSeq" id="WP_171597086.1">
    <property type="nucleotide sequence ID" value="NZ_RZNH01000043.1"/>
</dbReference>
<proteinExistence type="predicted"/>
<keyword evidence="3" id="KW-1185">Reference proteome</keyword>
<comment type="caution">
    <text evidence="2">The sequence shown here is derived from an EMBL/GenBank/DDBJ whole genome shotgun (WGS) entry which is preliminary data.</text>
</comment>
<feature type="domain" description="Transglutaminase-like" evidence="1">
    <location>
        <begin position="343"/>
        <end position="404"/>
    </location>
</feature>
<reference evidence="2 3" key="1">
    <citation type="submission" date="2018-12" db="EMBL/GenBank/DDBJ databases">
        <title>Marinifilum JC070 sp. nov., a marine bacterium isolated from Yongle Blue Hole in the South China Sea.</title>
        <authorList>
            <person name="Fu T."/>
        </authorList>
    </citation>
    <scope>NUCLEOTIDE SEQUENCE [LARGE SCALE GENOMIC DNA]</scope>
    <source>
        <strain evidence="2 3">JC070</strain>
    </source>
</reference>
<gene>
    <name evidence="2" type="ORF">ELS83_18700</name>
</gene>
<dbReference type="Pfam" id="PF01841">
    <property type="entry name" value="Transglut_core"/>
    <property type="match status" value="1"/>
</dbReference>
<dbReference type="EMBL" id="RZNH01000043">
    <property type="protein sequence ID" value="NOU61830.1"/>
    <property type="molecule type" value="Genomic_DNA"/>
</dbReference>
<dbReference type="SUPFAM" id="SSF54001">
    <property type="entry name" value="Cysteine proteinases"/>
    <property type="match status" value="1"/>
</dbReference>
<evidence type="ECO:0000313" key="2">
    <source>
        <dbReference type="EMBL" id="NOU61830.1"/>
    </source>
</evidence>
<sequence>MIKNLTHYLIVAIALLFFACDSKDQENGKLSLLIERGDFVIASGMIKDKLEDEFLTETQKREFLHQLDMMRRIEREFSLTEADVIDRLSEYFGDSTTVYMPKWEADKSLEYRLINGQKRYFKNGVSNLFRVSQFAKARKEELKGAYIDPLIAYCLEHTTDLVQHTNGEGELINPVNNFFDYTITVKADAVPAGETIRCWMPYPKENHARQQNVELISINTEHYIIAPDSLQQRSIYTEKVAQAGKETIFNVKFKTTSFAQVFYPEKMNLKAYDKTTKVYKENTKERAPQIVFTDQIKKLADEICGEETDPFKQVDLLYNWIDINIPWASALEYGIMPQIPGYVLDNMHGDCGMQTLLFMSMARYRGIPAKWQSGFMLHPGLVNLHDWCEVYYEGIGWVPLDQSFEMQKSENDYVRHFYKTGIDAHRLIVNDDFSREFYPKKDWPRSEPIDFQRGELEWEGGNLYFSDWSYKMKVSYE</sequence>